<dbReference type="Gene3D" id="3.40.50.300">
    <property type="entry name" value="P-loop containing nucleotide triphosphate hydrolases"/>
    <property type="match status" value="1"/>
</dbReference>
<dbReference type="SUPFAM" id="SSF52540">
    <property type="entry name" value="P-loop containing nucleoside triphosphate hydrolases"/>
    <property type="match status" value="1"/>
</dbReference>
<gene>
    <name evidence="4" type="ORF">XH99_16675</name>
</gene>
<evidence type="ECO:0000259" key="2">
    <source>
        <dbReference type="Pfam" id="PF00004"/>
    </source>
</evidence>
<dbReference type="GO" id="GO:0009116">
    <property type="term" value="P:nucleoside metabolic process"/>
    <property type="evidence" value="ECO:0007669"/>
    <property type="project" value="InterPro"/>
</dbReference>
<dbReference type="InterPro" id="IPR003959">
    <property type="entry name" value="ATPase_AAA_core"/>
</dbReference>
<dbReference type="Proteomes" id="UP000289546">
    <property type="component" value="Unassembled WGS sequence"/>
</dbReference>
<evidence type="ECO:0000313" key="4">
    <source>
        <dbReference type="EMBL" id="RXH27072.1"/>
    </source>
</evidence>
<dbReference type="Pfam" id="PF01048">
    <property type="entry name" value="PNP_UDP_1"/>
    <property type="match status" value="1"/>
</dbReference>
<proteinExistence type="predicted"/>
<name>A0A4Q0S6K7_9BRAD</name>
<dbReference type="SUPFAM" id="SSF53167">
    <property type="entry name" value="Purine and uridine phosphorylases"/>
    <property type="match status" value="1"/>
</dbReference>
<organism evidence="4 5">
    <name type="scientific">Bradyrhizobium nanningense</name>
    <dbReference type="NCBI Taxonomy" id="1325118"/>
    <lineage>
        <taxon>Bacteria</taxon>
        <taxon>Pseudomonadati</taxon>
        <taxon>Pseudomonadota</taxon>
        <taxon>Alphaproteobacteria</taxon>
        <taxon>Hyphomicrobiales</taxon>
        <taxon>Nitrobacteraceae</taxon>
        <taxon>Bradyrhizobium</taxon>
    </lineage>
</organism>
<dbReference type="GO" id="GO:0008782">
    <property type="term" value="F:adenosylhomocysteine nucleosidase activity"/>
    <property type="evidence" value="ECO:0007669"/>
    <property type="project" value="TreeGrafter"/>
</dbReference>
<dbReference type="InterPro" id="IPR027417">
    <property type="entry name" value="P-loop_NTPase"/>
</dbReference>
<keyword evidence="5" id="KW-1185">Reference proteome</keyword>
<evidence type="ECO:0008006" key="6">
    <source>
        <dbReference type="Google" id="ProtNLM"/>
    </source>
</evidence>
<reference evidence="4 5" key="1">
    <citation type="submission" date="2015-04" db="EMBL/GenBank/DDBJ databases">
        <title>Comparative genomics of rhizobia nodulating Arachis hypogaea in China.</title>
        <authorList>
            <person name="Li Y."/>
        </authorList>
    </citation>
    <scope>NUCLEOTIDE SEQUENCE [LARGE SCALE GENOMIC DNA]</scope>
    <source>
        <strain evidence="4 5">CCBAU 51757</strain>
    </source>
</reference>
<feature type="region of interest" description="Disordered" evidence="1">
    <location>
        <begin position="1713"/>
        <end position="1746"/>
    </location>
</feature>
<dbReference type="PANTHER" id="PTHR46832:SF1">
    <property type="entry name" value="5'-METHYLTHIOADENOSINE_S-ADENOSYLHOMOCYSTEINE NUCLEOSIDASE"/>
    <property type="match status" value="1"/>
</dbReference>
<evidence type="ECO:0000259" key="3">
    <source>
        <dbReference type="Pfam" id="PF01048"/>
    </source>
</evidence>
<dbReference type="Gene3D" id="3.40.50.1580">
    <property type="entry name" value="Nucleoside phosphorylase domain"/>
    <property type="match status" value="1"/>
</dbReference>
<feature type="domain" description="ATPase AAA-type core" evidence="2">
    <location>
        <begin position="461"/>
        <end position="574"/>
    </location>
</feature>
<dbReference type="InterPro" id="IPR000845">
    <property type="entry name" value="Nucleoside_phosphorylase_d"/>
</dbReference>
<dbReference type="Pfam" id="PF00004">
    <property type="entry name" value="AAA"/>
    <property type="match status" value="1"/>
</dbReference>
<comment type="caution">
    <text evidence="4">The sequence shown here is derived from an EMBL/GenBank/DDBJ whole genome shotgun (WGS) entry which is preliminary data.</text>
</comment>
<sequence>MKFADATAVLAESDRKGWRRVLVITALPLEMAAVRAHTVHTASCEGRDHNIFEIGHFRGSSSEWLVVVGESGAGNHVSQAIVTNACIQFGPFELILFVGVAATRKPDDAPIGSVVISEHVYWPYAGKYRPGEFQGRARSLPIDPQLVRLAKKVVRDETWQLRLQPPYGGANPGDQYYPQPFPPAAKTAPIVSIEAVSADPSSALEEHITSNYQDATALEMEGYGAIFAAEEEGRTPCIIIRGISDDRAGKDQKLDKIHQPIAAAHGAAFAYELLDYWGDNRRAPERTDVVGPLSTIEPTQQDPGPVDTLPIQPATIAEDVLDGTCIAVLSFAGSEADFSQARQKVILDVIRNITGNSAIEIVGSQAGSFYLFLRVKEPDLVSLQSPELRSALSEKAEARLLGVASKEDFERSRQEIEELLTASRSVLDWPRALPDGTVIERPEIHQLLEPVPDHQGRTKAVIGDPGSGKTALLAALAERLRNSRIPFLAIKADILDTSITSENDLQRDLGLSDSPSRILTRLSRRGPVYLIIDQLDALAGYVDLRTGRLSVLLSLIRALGNQPNVCVVVSARRFEYEHDTRLKSVQAESLFLDLPPWSEVLKILESHGIQAAGWPTDAQQVIRSPQSLATLLKLTGASQSVAFDEYQKMLERLWQERILTRPDGSRVATLAGRIAEEMASKETLWLARSRYDAENDDLKTLLAEGILTTSAGSPGSIGFSHQTVFEFALARSFAQADGRLSGYIKERVASLFVRPKLWAALTYLRGVEVATYEHELRAIWALPNLRPHLRNLVIEFIGQQNSPIASEVTIMKESMGSPDRRLALQAIIRSPGWFELFKNTEITKAMTDVAEASVASAILSRAGEYASDDVIELLERNWLPNTKFDSFAWYVLQDNPEWSDRHLALATTIVQRIDVDAYAFDHMVSTVGTDRPVMAIRLVRARLDVMLKKAATEALSRAESINTHEDSTGLAAYMSSPAQGIENVIERSEGWDTLEALGKSEPAFFVRSIWPWFQEALEALKRYKKYASEFTYPLSHNLDFRFESEGTLDLPEPSLLAGLRSAVEQFAAADTVAFKTWFDEAKTQEAAPAQRLLAHALSTQPEIYASFALEFLLGDDRRFHLGNIEDESETTKRLILAVSPFWTREQIDDFVAALLSYAPRPVGDRDAKSRQHFYQLVGQTRYELAACLPKEKMPSNAIALVQEGERKFGSSRRGATFHGPTWVGPSMSPDAMGHAADEDILNAFQELPDETGWENPKNWRHGGNVQLSRSFADFAKNHPDRAIELMRQFTPDIGARAVGYAIDAMAEAVDPSLLLPLIREFDSRGFSTEEYRDSVARAVERLVNRGAIIDDITLSIIEGWLGSAAVPAVDNDADSESIQDDDEIKDIEEEKDSRSILWGMGGLSILPHGNFPILEAIARIYLQRKNYDRLLEVFSQHLDRPEEEKVWQALFRLFPHIRTEKKSELASFYRVLFEKYPALAISHEAILLFAHIHWALPDLVRDIISGWKDSPTNFAQQAYGELSSLIWLTHKDLDWAANMVRGILESENESPMRVGAAYAAVHVWADLPDNKNAPILIRDLTHNASGRTWAAIIDLFRLVDEISPDPDWVMILQAIAEEIPRQPTFGSHFVTERLQTLLPHEATLVASIVKGLVDKWRNDLGDVRTSHASIAPELVDIAITLHRLNDETRLPGLEIFEQLLAINAYTARETLDQVDNRFRSTQPPQRTRLPRRNRQSRRAQRRSPRA</sequence>
<dbReference type="GO" id="GO:0019284">
    <property type="term" value="P:L-methionine salvage from S-adenosylmethionine"/>
    <property type="evidence" value="ECO:0007669"/>
    <property type="project" value="TreeGrafter"/>
</dbReference>
<feature type="compositionally biased region" description="Basic residues" evidence="1">
    <location>
        <begin position="1728"/>
        <end position="1746"/>
    </location>
</feature>
<protein>
    <recommendedName>
        <fullName evidence="6">AAA+ ATPase domain-containing protein</fullName>
    </recommendedName>
</protein>
<feature type="domain" description="Nucleoside phosphorylase" evidence="3">
    <location>
        <begin position="21"/>
        <end position="271"/>
    </location>
</feature>
<evidence type="ECO:0000256" key="1">
    <source>
        <dbReference type="SAM" id="MobiDB-lite"/>
    </source>
</evidence>
<dbReference type="PANTHER" id="PTHR46832">
    <property type="entry name" value="5'-METHYLTHIOADENOSINE/S-ADENOSYLHOMOCYSTEINE NUCLEOSIDASE"/>
    <property type="match status" value="1"/>
</dbReference>
<accession>A0A4Q0S6K7</accession>
<dbReference type="GO" id="GO:0005829">
    <property type="term" value="C:cytosol"/>
    <property type="evidence" value="ECO:0007669"/>
    <property type="project" value="TreeGrafter"/>
</dbReference>
<dbReference type="GO" id="GO:0008930">
    <property type="term" value="F:methylthioadenosine nucleosidase activity"/>
    <property type="evidence" value="ECO:0007669"/>
    <property type="project" value="TreeGrafter"/>
</dbReference>
<evidence type="ECO:0000313" key="5">
    <source>
        <dbReference type="Proteomes" id="UP000289546"/>
    </source>
</evidence>
<dbReference type="InterPro" id="IPR035994">
    <property type="entry name" value="Nucleoside_phosphorylase_sf"/>
</dbReference>
<dbReference type="RefSeq" id="WP_128919037.1">
    <property type="nucleotide sequence ID" value="NZ_LBJC01000079.1"/>
</dbReference>
<dbReference type="EMBL" id="LBJQ01000078">
    <property type="protein sequence ID" value="RXH27072.1"/>
    <property type="molecule type" value="Genomic_DNA"/>
</dbReference>
<dbReference type="OrthoDB" id="5379188at2"/>